<gene>
    <name evidence="1" type="ORF">DW099_18660</name>
</gene>
<dbReference type="AlphaFoldDB" id="A0A415DUM6"/>
<protein>
    <submittedName>
        <fullName evidence="1">Uncharacterized protein</fullName>
    </submittedName>
</protein>
<dbReference type="RefSeq" id="WP_067535180.1">
    <property type="nucleotide sequence ID" value="NZ_AP025567.1"/>
</dbReference>
<organism evidence="1 2">
    <name type="scientific">Emergencia timonensis</name>
    <dbReference type="NCBI Taxonomy" id="1776384"/>
    <lineage>
        <taxon>Bacteria</taxon>
        <taxon>Bacillati</taxon>
        <taxon>Bacillota</taxon>
        <taxon>Clostridia</taxon>
        <taxon>Peptostreptococcales</taxon>
        <taxon>Anaerovoracaceae</taxon>
        <taxon>Emergencia</taxon>
    </lineage>
</organism>
<name>A0A415DUM6_9FIRM</name>
<evidence type="ECO:0000313" key="1">
    <source>
        <dbReference type="EMBL" id="RHJ83742.1"/>
    </source>
</evidence>
<proteinExistence type="predicted"/>
<evidence type="ECO:0000313" key="2">
    <source>
        <dbReference type="Proteomes" id="UP000284841"/>
    </source>
</evidence>
<accession>A0A415DUM6</accession>
<dbReference type="EMBL" id="QRMS01000008">
    <property type="protein sequence ID" value="RHJ83742.1"/>
    <property type="molecule type" value="Genomic_DNA"/>
</dbReference>
<sequence>MTSYQTQQPILQEYLAICTQFPDKPLGKKQRKERHQALMNWLHQPCDDIVSIAELYAFQKAHAALPLGKPFCTKVIVPAVLADMEKGNIDGLRFLFENSQAKPAFEIGTAEDFVEIFCAETGHRYNPYQLADMILNREPQNQAALQHKYFLLRRYFAFSIHEVPYGILNGMDFAEPSALPAMIQDLAEFAEICRKLSIDEEPFIRKTAALYHAYAAYLNAAEKYDDFADYLVRHSIPF</sequence>
<keyword evidence="2" id="KW-1185">Reference proteome</keyword>
<dbReference type="Proteomes" id="UP000284841">
    <property type="component" value="Unassembled WGS sequence"/>
</dbReference>
<reference evidence="1 2" key="1">
    <citation type="submission" date="2018-08" db="EMBL/GenBank/DDBJ databases">
        <title>A genome reference for cultivated species of the human gut microbiota.</title>
        <authorList>
            <person name="Zou Y."/>
            <person name="Xue W."/>
            <person name="Luo G."/>
        </authorList>
    </citation>
    <scope>NUCLEOTIDE SEQUENCE [LARGE SCALE GENOMIC DNA]</scope>
    <source>
        <strain evidence="1 2">AM07-24</strain>
    </source>
</reference>
<comment type="caution">
    <text evidence="1">The sequence shown here is derived from an EMBL/GenBank/DDBJ whole genome shotgun (WGS) entry which is preliminary data.</text>
</comment>
<dbReference type="GeneID" id="83003608"/>
<dbReference type="OrthoDB" id="2084855at2"/>